<dbReference type="EMBL" id="LR796354">
    <property type="protein sequence ID" value="CAB4139461.1"/>
    <property type="molecule type" value="Genomic_DNA"/>
</dbReference>
<reference evidence="1" key="1">
    <citation type="submission" date="2020-04" db="EMBL/GenBank/DDBJ databases">
        <authorList>
            <person name="Chiriac C."/>
            <person name="Salcher M."/>
            <person name="Ghai R."/>
            <person name="Kavagutti S V."/>
        </authorList>
    </citation>
    <scope>NUCLEOTIDE SEQUENCE</scope>
</reference>
<protein>
    <submittedName>
        <fullName evidence="1">Uncharacterized protein</fullName>
    </submittedName>
</protein>
<accession>A0A6J5LZK1</accession>
<name>A0A6J5LZK1_9CAUD</name>
<sequence>MRKIEKAMCLAIGQRKSWKESNTEVVYQPEVTSNERSCIEYAKVFLFGNHIGTFVYSANRFDVNPVTFAKWPTVTTKSRLRALGAKV</sequence>
<organism evidence="1">
    <name type="scientific">uncultured Caudovirales phage</name>
    <dbReference type="NCBI Taxonomy" id="2100421"/>
    <lineage>
        <taxon>Viruses</taxon>
        <taxon>Duplodnaviria</taxon>
        <taxon>Heunggongvirae</taxon>
        <taxon>Uroviricota</taxon>
        <taxon>Caudoviricetes</taxon>
        <taxon>Peduoviridae</taxon>
        <taxon>Maltschvirus</taxon>
        <taxon>Maltschvirus maltsch</taxon>
    </lineage>
</organism>
<dbReference type="Pfam" id="PF23790">
    <property type="entry name" value="Kyano_Gp96"/>
    <property type="match status" value="1"/>
</dbReference>
<gene>
    <name evidence="1" type="ORF">UFOVP337_46</name>
</gene>
<proteinExistence type="predicted"/>
<evidence type="ECO:0000313" key="1">
    <source>
        <dbReference type="EMBL" id="CAB4139461.1"/>
    </source>
</evidence>
<dbReference type="InterPro" id="IPR057004">
    <property type="entry name" value="Gp90-like"/>
</dbReference>